<comment type="caution">
    <text evidence="9">The sequence shown here is derived from an EMBL/GenBank/DDBJ whole genome shotgun (WGS) entry which is preliminary data.</text>
</comment>
<dbReference type="EMBL" id="JAAIJQ010000046">
    <property type="protein sequence ID" value="NEV63279.1"/>
    <property type="molecule type" value="Genomic_DNA"/>
</dbReference>
<evidence type="ECO:0000259" key="6">
    <source>
        <dbReference type="Pfam" id="PF02631"/>
    </source>
</evidence>
<protein>
    <recommendedName>
        <fullName evidence="3 5">Regulatory protein RecX</fullName>
    </recommendedName>
</protein>
<evidence type="ECO:0000256" key="1">
    <source>
        <dbReference type="ARBA" id="ARBA00004496"/>
    </source>
</evidence>
<evidence type="ECO:0000256" key="4">
    <source>
        <dbReference type="ARBA" id="ARBA00022490"/>
    </source>
</evidence>
<accession>A0A6M0K1L3</accession>
<organism evidence="9 10">
    <name type="scientific">Thiorhodococcus minor</name>
    <dbReference type="NCBI Taxonomy" id="57489"/>
    <lineage>
        <taxon>Bacteria</taxon>
        <taxon>Pseudomonadati</taxon>
        <taxon>Pseudomonadota</taxon>
        <taxon>Gammaproteobacteria</taxon>
        <taxon>Chromatiales</taxon>
        <taxon>Chromatiaceae</taxon>
        <taxon>Thiorhodococcus</taxon>
    </lineage>
</organism>
<dbReference type="GO" id="GO:0006282">
    <property type="term" value="P:regulation of DNA repair"/>
    <property type="evidence" value="ECO:0007669"/>
    <property type="project" value="UniProtKB-UniRule"/>
</dbReference>
<dbReference type="HAMAP" id="MF_01114">
    <property type="entry name" value="RecX"/>
    <property type="match status" value="1"/>
</dbReference>
<feature type="domain" description="RecX first three-helical" evidence="8">
    <location>
        <begin position="4"/>
        <end position="40"/>
    </location>
</feature>
<keyword evidence="4 5" id="KW-0963">Cytoplasm</keyword>
<evidence type="ECO:0000313" key="10">
    <source>
        <dbReference type="Proteomes" id="UP000483379"/>
    </source>
</evidence>
<dbReference type="InterPro" id="IPR053926">
    <property type="entry name" value="RecX_HTH_1st"/>
</dbReference>
<evidence type="ECO:0000259" key="8">
    <source>
        <dbReference type="Pfam" id="PF21982"/>
    </source>
</evidence>
<comment type="similarity">
    <text evidence="2 5">Belongs to the RecX family.</text>
</comment>
<evidence type="ECO:0000256" key="3">
    <source>
        <dbReference type="ARBA" id="ARBA00018111"/>
    </source>
</evidence>
<dbReference type="Pfam" id="PF21981">
    <property type="entry name" value="RecX_HTH3"/>
    <property type="match status" value="1"/>
</dbReference>
<comment type="subcellular location">
    <subcellularLocation>
        <location evidence="1 5">Cytoplasm</location>
    </subcellularLocation>
</comment>
<dbReference type="InterPro" id="IPR036388">
    <property type="entry name" value="WH-like_DNA-bd_sf"/>
</dbReference>
<sequence length="142" mass="16475">MERLALKLLARREHSRLELVRKLRARGYQRGDVDSVLDRLEREGALDASRFVEHYAAERAAKGFGPLRLRAELREKGLAEDLIDRQLSDMQDVWSDALAKAHERRFRGSVPADRSALAKQARFLEQRGFPTESILRFLRFDD</sequence>
<dbReference type="GO" id="GO:0005737">
    <property type="term" value="C:cytoplasm"/>
    <property type="evidence" value="ECO:0007669"/>
    <property type="project" value="UniProtKB-SubCell"/>
</dbReference>
<dbReference type="PANTHER" id="PTHR33602:SF1">
    <property type="entry name" value="REGULATORY PROTEIN RECX FAMILY PROTEIN"/>
    <property type="match status" value="1"/>
</dbReference>
<feature type="domain" description="RecX second three-helical" evidence="6">
    <location>
        <begin position="50"/>
        <end position="85"/>
    </location>
</feature>
<dbReference type="Gene3D" id="1.10.10.10">
    <property type="entry name" value="Winged helix-like DNA-binding domain superfamily/Winged helix DNA-binding domain"/>
    <property type="match status" value="3"/>
</dbReference>
<dbReference type="InterPro" id="IPR053924">
    <property type="entry name" value="RecX_HTH_2nd"/>
</dbReference>
<evidence type="ECO:0000256" key="5">
    <source>
        <dbReference type="HAMAP-Rule" id="MF_01114"/>
    </source>
</evidence>
<reference evidence="9 10" key="1">
    <citation type="submission" date="2020-02" db="EMBL/GenBank/DDBJ databases">
        <title>Genome sequences of Thiorhodococcus mannitoliphagus and Thiorhodococcus minor, purple sulfur photosynthetic bacteria in the gammaproteobacterial family, Chromatiaceae.</title>
        <authorList>
            <person name="Aviles F.A."/>
            <person name="Meyer T.E."/>
            <person name="Kyndt J.A."/>
        </authorList>
    </citation>
    <scope>NUCLEOTIDE SEQUENCE [LARGE SCALE GENOMIC DNA]</scope>
    <source>
        <strain evidence="9 10">DSM 11518</strain>
    </source>
</reference>
<evidence type="ECO:0000256" key="2">
    <source>
        <dbReference type="ARBA" id="ARBA00009695"/>
    </source>
</evidence>
<dbReference type="AlphaFoldDB" id="A0A6M0K1L3"/>
<name>A0A6M0K1L3_9GAMM</name>
<gene>
    <name evidence="5" type="primary">recX</name>
    <name evidence="9" type="ORF">G3446_15525</name>
</gene>
<dbReference type="InterPro" id="IPR003783">
    <property type="entry name" value="Regulatory_RecX"/>
</dbReference>
<proteinExistence type="inferred from homology"/>
<dbReference type="Pfam" id="PF02631">
    <property type="entry name" value="RecX_HTH2"/>
    <property type="match status" value="1"/>
</dbReference>
<feature type="domain" description="RecX third three-helical" evidence="7">
    <location>
        <begin position="96"/>
        <end position="138"/>
    </location>
</feature>
<dbReference type="Pfam" id="PF21982">
    <property type="entry name" value="RecX_HTH1"/>
    <property type="match status" value="1"/>
</dbReference>
<evidence type="ECO:0000259" key="7">
    <source>
        <dbReference type="Pfam" id="PF21981"/>
    </source>
</evidence>
<comment type="function">
    <text evidence="5">Modulates RecA activity.</text>
</comment>
<dbReference type="PANTHER" id="PTHR33602">
    <property type="entry name" value="REGULATORY PROTEIN RECX FAMILY PROTEIN"/>
    <property type="match status" value="1"/>
</dbReference>
<dbReference type="Proteomes" id="UP000483379">
    <property type="component" value="Unassembled WGS sequence"/>
</dbReference>
<keyword evidence="10" id="KW-1185">Reference proteome</keyword>
<dbReference type="InterPro" id="IPR053925">
    <property type="entry name" value="RecX_HTH_3rd"/>
</dbReference>
<evidence type="ECO:0000313" key="9">
    <source>
        <dbReference type="EMBL" id="NEV63279.1"/>
    </source>
</evidence>